<comment type="caution">
    <text evidence="2">The sequence shown here is derived from an EMBL/GenBank/DDBJ whole genome shotgun (WGS) entry which is preliminary data.</text>
</comment>
<name>A0ABN9UCZ8_9DINO</name>
<organism evidence="2 3">
    <name type="scientific">Prorocentrum cordatum</name>
    <dbReference type="NCBI Taxonomy" id="2364126"/>
    <lineage>
        <taxon>Eukaryota</taxon>
        <taxon>Sar</taxon>
        <taxon>Alveolata</taxon>
        <taxon>Dinophyceae</taxon>
        <taxon>Prorocentrales</taxon>
        <taxon>Prorocentraceae</taxon>
        <taxon>Prorocentrum</taxon>
    </lineage>
</organism>
<evidence type="ECO:0000256" key="1">
    <source>
        <dbReference type="SAM" id="Phobius"/>
    </source>
</evidence>
<keyword evidence="1" id="KW-0472">Membrane</keyword>
<dbReference type="Proteomes" id="UP001189429">
    <property type="component" value="Unassembled WGS sequence"/>
</dbReference>
<reference evidence="2" key="1">
    <citation type="submission" date="2023-10" db="EMBL/GenBank/DDBJ databases">
        <authorList>
            <person name="Chen Y."/>
            <person name="Shah S."/>
            <person name="Dougan E. K."/>
            <person name="Thang M."/>
            <person name="Chan C."/>
        </authorList>
    </citation>
    <scope>NUCLEOTIDE SEQUENCE [LARGE SCALE GENOMIC DNA]</scope>
</reference>
<accession>A0ABN9UCZ8</accession>
<dbReference type="EMBL" id="CAUYUJ010015656">
    <property type="protein sequence ID" value="CAK0856630.1"/>
    <property type="molecule type" value="Genomic_DNA"/>
</dbReference>
<protein>
    <submittedName>
        <fullName evidence="2">Uncharacterized protein</fullName>
    </submittedName>
</protein>
<proteinExistence type="predicted"/>
<keyword evidence="1" id="KW-1133">Transmembrane helix</keyword>
<evidence type="ECO:0000313" key="2">
    <source>
        <dbReference type="EMBL" id="CAK0856630.1"/>
    </source>
</evidence>
<keyword evidence="1" id="KW-0812">Transmembrane</keyword>
<feature type="transmembrane region" description="Helical" evidence="1">
    <location>
        <begin position="298"/>
        <end position="321"/>
    </location>
</feature>
<keyword evidence="3" id="KW-1185">Reference proteome</keyword>
<sequence>MPPAHAGLKCSLDEVPGAGGGCDVDPLLEIRRVEELVRERMEHMERQLSELRREVREGPSKLRRSYTASLDESDPHRDPQDLTRVTPMRLDWSDAYVLEASTWDASLFVFHPCVGPLASAITIFASVTNVILQAWFCWLVLAYMSAPSVTESTLDGLLRFRIAAHSVEYADDLTQRSMISLMCNDGVPGKLTMAAGQSTLLKSLTDFGDDWGGGRSFMSLALILWLCFNMEELNAIYHFARSLTHIGLGDRTRISMTAGADESVCASLNADARTAFGGTAVGVSSVTCRVVCVSPRRFWFGMLLIVLPRLVLVVVQSWMGCSFLASTSTNQDLVLNAMALAFIADIDKVMYDVFVPRRIKTLLANLEPLPLAHMKPSKHSAGFVAVGKAAGVAGALCLLYFVKLESFWWRLDTAKKVLCSGNQDFVWAINQASGMVHVTRSNDDLVTAWAYHEQAIFQVVAPEIGNEFWNIDDDLVRLANAGEAQAVWEPRARTYSEAVFDTAYVNYLSAIHDFTVSDAGAILDCNDLSSGQTVQLNANESVDVSLISSCLRSWETTASRRVGTSAGKLVQRSDPIRFVASVRTVVGATCLLAIFLQLLDFTRDPRRAAPVSASSWRQP</sequence>
<evidence type="ECO:0000313" key="3">
    <source>
        <dbReference type="Proteomes" id="UP001189429"/>
    </source>
</evidence>
<feature type="transmembrane region" description="Helical" evidence="1">
    <location>
        <begin position="578"/>
        <end position="599"/>
    </location>
</feature>
<feature type="transmembrane region" description="Helical" evidence="1">
    <location>
        <begin position="381"/>
        <end position="402"/>
    </location>
</feature>
<gene>
    <name evidence="2" type="ORF">PCOR1329_LOCUS46989</name>
</gene>